<accession>L0JSN1</accession>
<evidence type="ECO:0000313" key="7">
    <source>
        <dbReference type="EMBL" id="AGB36017.1"/>
    </source>
</evidence>
<dbReference type="PIRSF" id="PIRSF017617">
    <property type="entry name" value="Thr_aldolase"/>
    <property type="match status" value="1"/>
</dbReference>
<sequence>MIDLRSDTVTKPDDEMRAAAAAAEVGDDVYGEDPTVNDLEARAAERVGMEAALYVPTGTMGNQIAARVHTERGQEVLADRKSHVVKYELGGFAQLAGLQVRMLDADPRGVPTPAEIDASYVEEDLHRPGTGLLCLENTHNARGGLAIAPEKIDAAADAAHDRGVPVHVDGARLFNAATALEVPVADLTDPIDSVMFCLSKGLGAPVGSMLAGSAEFIERARRVRKLFGGGMRQAGIVAAPGLRALENVQDLETDHENARLLAAGLAEIDGLDVREPETNIVLVDVSGLGLTSEDVLDRLEDRGVRASAFGETTLRLCTHRCVSRDEVDRAVELAAEGLSSND</sequence>
<dbReference type="EMBL" id="CP003929">
    <property type="protein sequence ID" value="AGB36017.1"/>
    <property type="molecule type" value="Genomic_DNA"/>
</dbReference>
<comment type="cofactor">
    <cofactor evidence="1">
        <name>pyridoxal 5'-phosphate</name>
        <dbReference type="ChEBI" id="CHEBI:597326"/>
    </cofactor>
</comment>
<dbReference type="InterPro" id="IPR015421">
    <property type="entry name" value="PyrdxlP-dep_Trfase_major"/>
</dbReference>
<feature type="modified residue" description="N6-(pyridoxal phosphate)lysine" evidence="5">
    <location>
        <position position="200"/>
    </location>
</feature>
<dbReference type="Gene3D" id="3.90.1150.10">
    <property type="entry name" value="Aspartate Aminotransferase, domain 1"/>
    <property type="match status" value="1"/>
</dbReference>
<dbReference type="eggNOG" id="arCOG00065">
    <property type="taxonomic scope" value="Archaea"/>
</dbReference>
<evidence type="ECO:0000256" key="5">
    <source>
        <dbReference type="PIRSR" id="PIRSR017617-1"/>
    </source>
</evidence>
<dbReference type="InterPro" id="IPR015422">
    <property type="entry name" value="PyrdxlP-dep_Trfase_small"/>
</dbReference>
<evidence type="ECO:0000256" key="1">
    <source>
        <dbReference type="ARBA" id="ARBA00001933"/>
    </source>
</evidence>
<dbReference type="STRING" id="694430.Natoc_0137"/>
<comment type="similarity">
    <text evidence="2">Belongs to the threonine aldolase family.</text>
</comment>
<dbReference type="InterPro" id="IPR001597">
    <property type="entry name" value="ArAA_b-elim_lyase/Thr_aldolase"/>
</dbReference>
<dbReference type="HOGENOM" id="CLU_029381_0_4_2"/>
<dbReference type="Proteomes" id="UP000010878">
    <property type="component" value="Chromosome"/>
</dbReference>
<dbReference type="Gene3D" id="3.40.640.10">
    <property type="entry name" value="Type I PLP-dependent aspartate aminotransferase-like (Major domain)"/>
    <property type="match status" value="1"/>
</dbReference>
<evidence type="ECO:0000313" key="8">
    <source>
        <dbReference type="Proteomes" id="UP000010878"/>
    </source>
</evidence>
<evidence type="ECO:0000256" key="3">
    <source>
        <dbReference type="ARBA" id="ARBA00022898"/>
    </source>
</evidence>
<dbReference type="PANTHER" id="PTHR48097">
    <property type="entry name" value="L-THREONINE ALDOLASE-RELATED"/>
    <property type="match status" value="1"/>
</dbReference>
<feature type="domain" description="Aromatic amino acid beta-eliminating lyase/threonine aldolase" evidence="6">
    <location>
        <begin position="3"/>
        <end position="285"/>
    </location>
</feature>
<keyword evidence="4 7" id="KW-0456">Lyase</keyword>
<dbReference type="OrthoDB" id="198122at2157"/>
<dbReference type="Pfam" id="PF01212">
    <property type="entry name" value="Beta_elim_lyase"/>
    <property type="match status" value="1"/>
</dbReference>
<keyword evidence="3" id="KW-0663">Pyridoxal phosphate</keyword>
<keyword evidence="8" id="KW-1185">Reference proteome</keyword>
<dbReference type="GO" id="GO:0005829">
    <property type="term" value="C:cytosol"/>
    <property type="evidence" value="ECO:0007669"/>
    <property type="project" value="TreeGrafter"/>
</dbReference>
<dbReference type="KEGG" id="nou:Natoc_0137"/>
<dbReference type="RefSeq" id="WP_015319475.1">
    <property type="nucleotide sequence ID" value="NC_019974.1"/>
</dbReference>
<proteinExistence type="inferred from homology"/>
<dbReference type="FunFam" id="3.40.640.10:FF:000030">
    <property type="entry name" value="Low-specificity L-threonine aldolase"/>
    <property type="match status" value="1"/>
</dbReference>
<protein>
    <submittedName>
        <fullName evidence="7">Threonine aldolase</fullName>
        <ecNumber evidence="7">4.1.2.5</ecNumber>
    </submittedName>
</protein>
<dbReference type="GO" id="GO:0008732">
    <property type="term" value="F:L-allo-threonine aldolase activity"/>
    <property type="evidence" value="ECO:0007669"/>
    <property type="project" value="TreeGrafter"/>
</dbReference>
<dbReference type="GO" id="GO:0006567">
    <property type="term" value="P:L-threonine catabolic process"/>
    <property type="evidence" value="ECO:0007669"/>
    <property type="project" value="TreeGrafter"/>
</dbReference>
<dbReference type="NCBIfam" id="NF041359">
    <property type="entry name" value="GntG_guanitoxin"/>
    <property type="match status" value="1"/>
</dbReference>
<evidence type="ECO:0000256" key="4">
    <source>
        <dbReference type="ARBA" id="ARBA00023239"/>
    </source>
</evidence>
<dbReference type="GeneID" id="14405165"/>
<reference evidence="7 8" key="1">
    <citation type="submission" date="2012-11" db="EMBL/GenBank/DDBJ databases">
        <title>FINISHED of Natronococcus occultus SP4, DSM 3396.</title>
        <authorList>
            <consortium name="DOE Joint Genome Institute"/>
            <person name="Eisen J."/>
            <person name="Huntemann M."/>
            <person name="Wei C.-L."/>
            <person name="Han J."/>
            <person name="Detter J.C."/>
            <person name="Han C."/>
            <person name="Tapia R."/>
            <person name="Chen A."/>
            <person name="Kyrpides N."/>
            <person name="Mavromatis K."/>
            <person name="Markowitz V."/>
            <person name="Szeto E."/>
            <person name="Ivanova N."/>
            <person name="Mikhailova N."/>
            <person name="Ovchinnikova G."/>
            <person name="Pagani I."/>
            <person name="Pati A."/>
            <person name="Goodwin L."/>
            <person name="Nordberg H.P."/>
            <person name="Cantor M.N."/>
            <person name="Hua S.X."/>
            <person name="Woyke T."/>
            <person name="Eisen J."/>
            <person name="Klenk H.-P."/>
            <person name="Klenk H.-P."/>
        </authorList>
    </citation>
    <scope>NUCLEOTIDE SEQUENCE [LARGE SCALE GENOMIC DNA]</scope>
    <source>
        <strain evidence="7 8">SP4</strain>
    </source>
</reference>
<dbReference type="CDD" id="cd06502">
    <property type="entry name" value="TA_like"/>
    <property type="match status" value="1"/>
</dbReference>
<name>L0JSN1_9EURY</name>
<organism evidence="7 8">
    <name type="scientific">Natronococcus occultus SP4</name>
    <dbReference type="NCBI Taxonomy" id="694430"/>
    <lineage>
        <taxon>Archaea</taxon>
        <taxon>Methanobacteriati</taxon>
        <taxon>Methanobacteriota</taxon>
        <taxon>Stenosarchaea group</taxon>
        <taxon>Halobacteria</taxon>
        <taxon>Halobacteriales</taxon>
        <taxon>Natrialbaceae</taxon>
        <taxon>Natronococcus</taxon>
    </lineage>
</organism>
<dbReference type="PANTHER" id="PTHR48097:SF9">
    <property type="entry name" value="L-THREONINE ALDOLASE"/>
    <property type="match status" value="1"/>
</dbReference>
<dbReference type="SUPFAM" id="SSF53383">
    <property type="entry name" value="PLP-dependent transferases"/>
    <property type="match status" value="1"/>
</dbReference>
<evidence type="ECO:0000259" key="6">
    <source>
        <dbReference type="Pfam" id="PF01212"/>
    </source>
</evidence>
<dbReference type="GO" id="GO:0006545">
    <property type="term" value="P:glycine biosynthetic process"/>
    <property type="evidence" value="ECO:0007669"/>
    <property type="project" value="TreeGrafter"/>
</dbReference>
<dbReference type="AlphaFoldDB" id="L0JSN1"/>
<evidence type="ECO:0000256" key="2">
    <source>
        <dbReference type="ARBA" id="ARBA00006966"/>
    </source>
</evidence>
<dbReference type="InterPro" id="IPR015424">
    <property type="entry name" value="PyrdxlP-dep_Trfase"/>
</dbReference>
<dbReference type="InterPro" id="IPR023603">
    <property type="entry name" value="Low_specificity_L-TA-like"/>
</dbReference>
<dbReference type="EC" id="4.1.2.5" evidence="7"/>
<gene>
    <name evidence="7" type="ORF">Natoc_0137</name>
</gene>